<evidence type="ECO:0000256" key="3">
    <source>
        <dbReference type="ARBA" id="ARBA00023210"/>
    </source>
</evidence>
<dbReference type="PANTHER" id="PTHR39455">
    <property type="entry name" value="CELL DIVISION PROTEIN ZAPD"/>
    <property type="match status" value="1"/>
</dbReference>
<evidence type="ECO:0000313" key="5">
    <source>
        <dbReference type="EMBL" id="UTC24684.1"/>
    </source>
</evidence>
<evidence type="ECO:0000256" key="2">
    <source>
        <dbReference type="ARBA" id="ARBA00022618"/>
    </source>
</evidence>
<dbReference type="InterPro" id="IPR027462">
    <property type="entry name" value="ZapD_C"/>
</dbReference>
<keyword evidence="4" id="KW-0131">Cell cycle</keyword>
<protein>
    <submittedName>
        <fullName evidence="5">Cell division protein ZapD</fullName>
    </submittedName>
</protein>
<dbReference type="Pfam" id="PF07072">
    <property type="entry name" value="ZapD"/>
    <property type="match status" value="1"/>
</dbReference>
<evidence type="ECO:0000313" key="6">
    <source>
        <dbReference type="Proteomes" id="UP001055955"/>
    </source>
</evidence>
<reference evidence="5 6" key="1">
    <citation type="journal article" date="2022" name="Nat. Microbiol.">
        <title>The microbiome of a bacterivorous marine choanoflagellate contains a resource-demanding obligate bacterial associate.</title>
        <authorList>
            <person name="Needham D.M."/>
            <person name="Poirier C."/>
            <person name="Bachy C."/>
            <person name="George E.E."/>
            <person name="Wilken S."/>
            <person name="Yung C.C.M."/>
            <person name="Limardo A.J."/>
            <person name="Morando M."/>
            <person name="Sudek L."/>
            <person name="Malmstrom R.R."/>
            <person name="Keeling P.J."/>
            <person name="Santoro A.E."/>
            <person name="Worden A.Z."/>
        </authorList>
    </citation>
    <scope>NUCLEOTIDE SEQUENCE [LARGE SCALE GENOMIC DNA]</scope>
    <source>
        <strain evidence="5 6">Comchoano-1</strain>
    </source>
</reference>
<name>A0ABY5DLD9_9GAMM</name>
<gene>
    <name evidence="5" type="primary">zapD</name>
    <name evidence="5" type="ORF">MMH89_00710</name>
</gene>
<evidence type="ECO:0000256" key="1">
    <source>
        <dbReference type="ARBA" id="ARBA00022490"/>
    </source>
</evidence>
<dbReference type="PANTHER" id="PTHR39455:SF1">
    <property type="entry name" value="CELL DIVISION PROTEIN ZAPD"/>
    <property type="match status" value="1"/>
</dbReference>
<keyword evidence="1" id="KW-0963">Cytoplasm</keyword>
<dbReference type="Gene3D" id="2.60.440.10">
    <property type="entry name" value="YacF-like domains"/>
    <property type="match status" value="1"/>
</dbReference>
<dbReference type="SUPFAM" id="SSF160950">
    <property type="entry name" value="YacF-like"/>
    <property type="match status" value="1"/>
</dbReference>
<dbReference type="RefSeq" id="WP_258568469.1">
    <property type="nucleotide sequence ID" value="NZ_CP092900.1"/>
</dbReference>
<dbReference type="GO" id="GO:0051301">
    <property type="term" value="P:cell division"/>
    <property type="evidence" value="ECO:0007669"/>
    <property type="project" value="UniProtKB-KW"/>
</dbReference>
<dbReference type="Proteomes" id="UP001055955">
    <property type="component" value="Chromosome"/>
</dbReference>
<dbReference type="EMBL" id="CP092900">
    <property type="protein sequence ID" value="UTC24684.1"/>
    <property type="molecule type" value="Genomic_DNA"/>
</dbReference>
<dbReference type="InterPro" id="IPR036268">
    <property type="entry name" value="ZapD_sf"/>
</dbReference>
<accession>A0ABY5DLD9</accession>
<keyword evidence="3" id="KW-0717">Septation</keyword>
<proteinExistence type="predicted"/>
<organism evidence="5 6">
    <name type="scientific">Candidatus Comchoanobacter bicostacola</name>
    <dbReference type="NCBI Taxonomy" id="2919598"/>
    <lineage>
        <taxon>Bacteria</taxon>
        <taxon>Pseudomonadati</taxon>
        <taxon>Pseudomonadota</taxon>
        <taxon>Gammaproteobacteria</taxon>
        <taxon>Candidatus Comchoanobacterales</taxon>
        <taxon>Candidatus Comchoanobacteraceae</taxon>
        <taxon>Candidatus Comchoanobacter</taxon>
    </lineage>
</organism>
<keyword evidence="6" id="KW-1185">Reference proteome</keyword>
<evidence type="ECO:0000256" key="4">
    <source>
        <dbReference type="ARBA" id="ARBA00023306"/>
    </source>
</evidence>
<dbReference type="InterPro" id="IPR009777">
    <property type="entry name" value="ZapD"/>
</dbReference>
<sequence>MTYVYEKAYNETIRLCLLYEQHLKAINQMIGSEHVYGYVFEELSALIQLVDRQDFKTKLVMTFYQFEKQLGMYEHAQAIDDIHDKILLTKHNLSTKTSGVVKGLMTDPLLSRMYYKHQGIESEQVLSMWERQSPVDKAHQVSYWLKAFSYYTEAISLVLYMVRGIGDFKSIYAKSGFYRESCIEKDIISVQLIRIECPNYAVFPVISMAKRWLAVTFHQGDWVGQKFEVKSASSSFSFKLSLCSYSSSVANMK</sequence>
<keyword evidence="2 5" id="KW-0132">Cell division</keyword>
<dbReference type="Gene3D" id="1.10.3900.10">
    <property type="entry name" value="YacF-like"/>
    <property type="match status" value="1"/>
</dbReference>